<dbReference type="Pfam" id="PF13912">
    <property type="entry name" value="zf-C2H2_6"/>
    <property type="match status" value="1"/>
</dbReference>
<evidence type="ECO:0000256" key="6">
    <source>
        <dbReference type="ARBA" id="ARBA00022771"/>
    </source>
</evidence>
<dbReference type="Pfam" id="PF07776">
    <property type="entry name" value="zf-AD"/>
    <property type="match status" value="1"/>
</dbReference>
<keyword evidence="11" id="KW-0804">Transcription</keyword>
<dbReference type="GO" id="GO:0005634">
    <property type="term" value="C:nucleus"/>
    <property type="evidence" value="ECO:0007669"/>
    <property type="project" value="UniProtKB-SubCell"/>
</dbReference>
<dbReference type="GO" id="GO:0000785">
    <property type="term" value="C:chromatin"/>
    <property type="evidence" value="ECO:0007669"/>
    <property type="project" value="UniProtKB-ARBA"/>
</dbReference>
<evidence type="ECO:0000256" key="8">
    <source>
        <dbReference type="ARBA" id="ARBA00022843"/>
    </source>
</evidence>
<feature type="domain" description="ZAD" evidence="17">
    <location>
        <begin position="17"/>
        <end position="90"/>
    </location>
</feature>
<reference evidence="18 19" key="1">
    <citation type="submission" date="2024-05" db="EMBL/GenBank/DDBJ databases">
        <title>Culex pipiens pipiens assembly and annotation.</title>
        <authorList>
            <person name="Alout H."/>
            <person name="Durand T."/>
        </authorList>
    </citation>
    <scope>NUCLEOTIDE SEQUENCE [LARGE SCALE GENOMIC DNA]</scope>
    <source>
        <strain evidence="18">HA-2024</strain>
        <tissue evidence="18">Whole body</tissue>
    </source>
</reference>
<feature type="binding site" evidence="14">
    <location>
        <position position="66"/>
    </location>
    <ligand>
        <name>Zn(2+)</name>
        <dbReference type="ChEBI" id="CHEBI:29105"/>
    </ligand>
</feature>
<feature type="binding site" evidence="14">
    <location>
        <position position="22"/>
    </location>
    <ligand>
        <name>Zn(2+)</name>
        <dbReference type="ChEBI" id="CHEBI:29105"/>
    </ligand>
</feature>
<dbReference type="Gene3D" id="3.40.1800.20">
    <property type="match status" value="1"/>
</dbReference>
<comment type="caution">
    <text evidence="18">The sequence shown here is derived from an EMBL/GenBank/DDBJ whole genome shotgun (WGS) entry which is preliminary data.</text>
</comment>
<evidence type="ECO:0000256" key="3">
    <source>
        <dbReference type="ARBA" id="ARBA00022499"/>
    </source>
</evidence>
<keyword evidence="7 14" id="KW-0862">Zinc</keyword>
<dbReference type="Gene3D" id="3.30.160.60">
    <property type="entry name" value="Classic Zinc Finger"/>
    <property type="match status" value="6"/>
</dbReference>
<name>A0ABD1CB11_CULPP</name>
<dbReference type="FunFam" id="3.30.160.60:FF:000624">
    <property type="entry name" value="zinc finger protein 697"/>
    <property type="match status" value="1"/>
</dbReference>
<evidence type="ECO:0000259" key="17">
    <source>
        <dbReference type="PROSITE" id="PS51915"/>
    </source>
</evidence>
<keyword evidence="8" id="KW-0832">Ubl conjugation</keyword>
<keyword evidence="3" id="KW-1017">Isopeptide bond</keyword>
<evidence type="ECO:0000256" key="5">
    <source>
        <dbReference type="ARBA" id="ARBA00022737"/>
    </source>
</evidence>
<dbReference type="PROSITE" id="PS51915">
    <property type="entry name" value="ZAD"/>
    <property type="match status" value="1"/>
</dbReference>
<evidence type="ECO:0000256" key="12">
    <source>
        <dbReference type="ARBA" id="ARBA00023242"/>
    </source>
</evidence>
<dbReference type="PANTHER" id="PTHR24393">
    <property type="entry name" value="ZINC FINGER PROTEIN"/>
    <property type="match status" value="1"/>
</dbReference>
<dbReference type="GO" id="GO:0003682">
    <property type="term" value="F:chromatin binding"/>
    <property type="evidence" value="ECO:0007669"/>
    <property type="project" value="UniProtKB-ARBA"/>
</dbReference>
<feature type="domain" description="C2H2-type" evidence="16">
    <location>
        <begin position="173"/>
        <end position="201"/>
    </location>
</feature>
<dbReference type="GO" id="GO:0043565">
    <property type="term" value="F:sequence-specific DNA binding"/>
    <property type="evidence" value="ECO:0007669"/>
    <property type="project" value="UniProtKB-ARBA"/>
</dbReference>
<feature type="compositionally biased region" description="Acidic residues" evidence="15">
    <location>
        <begin position="122"/>
        <end position="133"/>
    </location>
</feature>
<dbReference type="Proteomes" id="UP001562425">
    <property type="component" value="Unassembled WGS sequence"/>
</dbReference>
<dbReference type="InterPro" id="IPR012934">
    <property type="entry name" value="Znf_AD"/>
</dbReference>
<keyword evidence="12" id="KW-0539">Nucleus</keyword>
<evidence type="ECO:0000256" key="14">
    <source>
        <dbReference type="PROSITE-ProRule" id="PRU01263"/>
    </source>
</evidence>
<feature type="domain" description="C2H2-type" evidence="16">
    <location>
        <begin position="202"/>
        <end position="229"/>
    </location>
</feature>
<dbReference type="PANTHER" id="PTHR24393:SF5">
    <property type="entry name" value="HISTONE-LYSINE N-METHYLTRANSFERASE PRDM16"/>
    <property type="match status" value="1"/>
</dbReference>
<dbReference type="GO" id="GO:0003690">
    <property type="term" value="F:double-stranded DNA binding"/>
    <property type="evidence" value="ECO:0007669"/>
    <property type="project" value="UniProtKB-ARBA"/>
</dbReference>
<evidence type="ECO:0000256" key="15">
    <source>
        <dbReference type="SAM" id="MobiDB-lite"/>
    </source>
</evidence>
<dbReference type="FunFam" id="3.30.160.60:FF:001370">
    <property type="entry name" value="Zinc finger protein"/>
    <property type="match status" value="1"/>
</dbReference>
<keyword evidence="5" id="KW-0677">Repeat</keyword>
<dbReference type="SUPFAM" id="SSF57716">
    <property type="entry name" value="Glucocorticoid receptor-like (DNA-binding domain)"/>
    <property type="match status" value="1"/>
</dbReference>
<dbReference type="SUPFAM" id="SSF57667">
    <property type="entry name" value="beta-beta-alpha zinc fingers"/>
    <property type="match status" value="4"/>
</dbReference>
<sequence length="427" mass="49285">MIKKELQTKNMEISEESSCRLCLRDGPISSMTNLNKNKSLVNAIFLITSISVQETVDQPAYLCRKCLSNLHHCISFREACLFNNVIFRQRLELKTESAQREPQPPEQIFINETDEIDVEFGDDLKEEDPDDDNGVVGDAHSVKSDDSSDQETLASVKSKLDDLNVHRSSVVKYACQVCDKSFPSFTARKNHVKECHPDYKAHGCETCGKRFKAKSDLRIHIRIHTGERPFECFICNRKFIASNALSAHKRTFHSTKPDKALEKRRERRRERSLLAKYACDQCDKSYADPNGLKTHKVAIHSAEPQFECKQCGQKFNRSGTQVYHEKTVHTEARPYKCEYCAKAFKARAEWMMHLRLHTGDWPYMCELCGKRFYSSSNAAKHKRRHQNGAVFVNGRAVRTKYRKKKKKEEKDDEVMQGEMVEVREGQC</sequence>
<comment type="subcellular location">
    <subcellularLocation>
        <location evidence="1">Nucleus</location>
    </subcellularLocation>
</comment>
<feature type="domain" description="C2H2-type" evidence="16">
    <location>
        <begin position="277"/>
        <end position="305"/>
    </location>
</feature>
<feature type="binding site" evidence="14">
    <location>
        <position position="19"/>
    </location>
    <ligand>
        <name>Zn(2+)</name>
        <dbReference type="ChEBI" id="CHEBI:29105"/>
    </ligand>
</feature>
<evidence type="ECO:0000256" key="13">
    <source>
        <dbReference type="PROSITE-ProRule" id="PRU00042"/>
    </source>
</evidence>
<keyword evidence="10" id="KW-0238">DNA-binding</keyword>
<evidence type="ECO:0000313" key="19">
    <source>
        <dbReference type="Proteomes" id="UP001562425"/>
    </source>
</evidence>
<dbReference type="Pfam" id="PF00096">
    <property type="entry name" value="zf-C2H2"/>
    <property type="match status" value="4"/>
</dbReference>
<dbReference type="FunFam" id="3.30.160.60:FF:000690">
    <property type="entry name" value="Zinc finger protein 354C"/>
    <property type="match status" value="1"/>
</dbReference>
<dbReference type="PROSITE" id="PS50157">
    <property type="entry name" value="ZINC_FINGER_C2H2_2"/>
    <property type="match status" value="7"/>
</dbReference>
<dbReference type="GO" id="GO:0040029">
    <property type="term" value="P:epigenetic regulation of gene expression"/>
    <property type="evidence" value="ECO:0007669"/>
    <property type="project" value="UniProtKB-ARBA"/>
</dbReference>
<feature type="domain" description="C2H2-type" evidence="16">
    <location>
        <begin position="335"/>
        <end position="362"/>
    </location>
</feature>
<evidence type="ECO:0000256" key="9">
    <source>
        <dbReference type="ARBA" id="ARBA00023015"/>
    </source>
</evidence>
<keyword evidence="9" id="KW-0805">Transcription regulation</keyword>
<dbReference type="SMART" id="SM00355">
    <property type="entry name" value="ZnF_C2H2"/>
    <property type="match status" value="7"/>
</dbReference>
<feature type="binding site" evidence="14">
    <location>
        <position position="63"/>
    </location>
    <ligand>
        <name>Zn(2+)</name>
        <dbReference type="ChEBI" id="CHEBI:29105"/>
    </ligand>
</feature>
<comment type="similarity">
    <text evidence="2">Belongs to the krueppel C2H2-type zinc-finger protein family.</text>
</comment>
<protein>
    <submittedName>
        <fullName evidence="18">Uncharacterized protein</fullName>
    </submittedName>
</protein>
<evidence type="ECO:0000256" key="2">
    <source>
        <dbReference type="ARBA" id="ARBA00006991"/>
    </source>
</evidence>
<feature type="domain" description="C2H2-type" evidence="16">
    <location>
        <begin position="363"/>
        <end position="385"/>
    </location>
</feature>
<dbReference type="PROSITE" id="PS00028">
    <property type="entry name" value="ZINC_FINGER_C2H2_1"/>
    <property type="match status" value="7"/>
</dbReference>
<feature type="domain" description="C2H2-type" evidence="16">
    <location>
        <begin position="306"/>
        <end position="334"/>
    </location>
</feature>
<feature type="domain" description="C2H2-type" evidence="16">
    <location>
        <begin position="230"/>
        <end position="258"/>
    </location>
</feature>
<accession>A0ABD1CB11</accession>
<organism evidence="18 19">
    <name type="scientific">Culex pipiens pipiens</name>
    <name type="common">Northern house mosquito</name>
    <dbReference type="NCBI Taxonomy" id="38569"/>
    <lineage>
        <taxon>Eukaryota</taxon>
        <taxon>Metazoa</taxon>
        <taxon>Ecdysozoa</taxon>
        <taxon>Arthropoda</taxon>
        <taxon>Hexapoda</taxon>
        <taxon>Insecta</taxon>
        <taxon>Pterygota</taxon>
        <taxon>Neoptera</taxon>
        <taxon>Endopterygota</taxon>
        <taxon>Diptera</taxon>
        <taxon>Nematocera</taxon>
        <taxon>Culicoidea</taxon>
        <taxon>Culicidae</taxon>
        <taxon>Culicinae</taxon>
        <taxon>Culicini</taxon>
        <taxon>Culex</taxon>
        <taxon>Culex</taxon>
    </lineage>
</organism>
<evidence type="ECO:0000259" key="16">
    <source>
        <dbReference type="PROSITE" id="PS50157"/>
    </source>
</evidence>
<evidence type="ECO:0000313" key="18">
    <source>
        <dbReference type="EMBL" id="KAL1373545.1"/>
    </source>
</evidence>
<feature type="region of interest" description="Disordered" evidence="15">
    <location>
        <begin position="122"/>
        <end position="148"/>
    </location>
</feature>
<evidence type="ECO:0000256" key="1">
    <source>
        <dbReference type="ARBA" id="ARBA00004123"/>
    </source>
</evidence>
<keyword evidence="19" id="KW-1185">Reference proteome</keyword>
<evidence type="ECO:0000256" key="4">
    <source>
        <dbReference type="ARBA" id="ARBA00022723"/>
    </source>
</evidence>
<dbReference type="InterPro" id="IPR013087">
    <property type="entry name" value="Znf_C2H2_type"/>
</dbReference>
<dbReference type="InterPro" id="IPR036236">
    <property type="entry name" value="Znf_C2H2_sf"/>
</dbReference>
<keyword evidence="6 13" id="KW-0863">Zinc-finger</keyword>
<gene>
    <name evidence="18" type="ORF">pipiens_001699</name>
</gene>
<dbReference type="AlphaFoldDB" id="A0ABD1CB11"/>
<evidence type="ECO:0000256" key="10">
    <source>
        <dbReference type="ARBA" id="ARBA00023125"/>
    </source>
</evidence>
<keyword evidence="4 14" id="KW-0479">Metal-binding</keyword>
<evidence type="ECO:0000256" key="11">
    <source>
        <dbReference type="ARBA" id="ARBA00023163"/>
    </source>
</evidence>
<dbReference type="SMART" id="SM00868">
    <property type="entry name" value="zf-AD"/>
    <property type="match status" value="1"/>
</dbReference>
<dbReference type="GO" id="GO:0008270">
    <property type="term" value="F:zinc ion binding"/>
    <property type="evidence" value="ECO:0007669"/>
    <property type="project" value="UniProtKB-UniRule"/>
</dbReference>
<dbReference type="EMBL" id="JBEHCU010014261">
    <property type="protein sequence ID" value="KAL1373545.1"/>
    <property type="molecule type" value="Genomic_DNA"/>
</dbReference>
<evidence type="ECO:0000256" key="7">
    <source>
        <dbReference type="ARBA" id="ARBA00022833"/>
    </source>
</evidence>
<proteinExistence type="inferred from homology"/>
<dbReference type="FunFam" id="3.30.160.60:FF:000045">
    <property type="entry name" value="ZFP69 zinc finger protein B"/>
    <property type="match status" value="1"/>
</dbReference>